<comment type="caution">
    <text evidence="1">The sequence shown here is derived from an EMBL/GenBank/DDBJ whole genome shotgun (WGS) entry which is preliminary data.</text>
</comment>
<dbReference type="EMBL" id="LYMM01000026">
    <property type="protein sequence ID" value="PNU05379.1"/>
    <property type="molecule type" value="Genomic_DNA"/>
</dbReference>
<evidence type="ECO:0000313" key="1">
    <source>
        <dbReference type="EMBL" id="PNU05379.1"/>
    </source>
</evidence>
<dbReference type="AlphaFoldDB" id="A0A2K2G2W2"/>
<organism evidence="1 2">
    <name type="scientific">Novosphingobium guangzhouense</name>
    <dbReference type="NCBI Taxonomy" id="1850347"/>
    <lineage>
        <taxon>Bacteria</taxon>
        <taxon>Pseudomonadati</taxon>
        <taxon>Pseudomonadota</taxon>
        <taxon>Alphaproteobacteria</taxon>
        <taxon>Sphingomonadales</taxon>
        <taxon>Sphingomonadaceae</taxon>
        <taxon>Novosphingobium</taxon>
    </lineage>
</organism>
<protein>
    <submittedName>
        <fullName evidence="1">Uncharacterized protein</fullName>
    </submittedName>
</protein>
<proteinExistence type="predicted"/>
<sequence length="142" mass="16210">MGQEGLHYRDLAVRAGLSKSRTHTVFHPEPSKRRPIYIYEFHAVAAALDLSPLEAALVSDLCAGGGVDTEGVETEVKFYAGIINRFRKEMRQMMERIASLEWNDVRPAHGDLIIERVWAQVEDAYSDVADRKELRRLRNDEI</sequence>
<reference evidence="1 2" key="1">
    <citation type="submission" date="2016-05" db="EMBL/GenBank/DDBJ databases">
        <title>Complete genome sequence of Novosphingobium guangzhouense SA925(T).</title>
        <authorList>
            <person name="Sha S."/>
        </authorList>
    </citation>
    <scope>NUCLEOTIDE SEQUENCE [LARGE SCALE GENOMIC DNA]</scope>
    <source>
        <strain evidence="1 2">SA925</strain>
    </source>
</reference>
<name>A0A2K2G2W2_9SPHN</name>
<evidence type="ECO:0000313" key="2">
    <source>
        <dbReference type="Proteomes" id="UP000236327"/>
    </source>
</evidence>
<keyword evidence="2" id="KW-1185">Reference proteome</keyword>
<accession>A0A2K2G2W2</accession>
<dbReference type="Proteomes" id="UP000236327">
    <property type="component" value="Unassembled WGS sequence"/>
</dbReference>
<gene>
    <name evidence="1" type="ORF">A8V01_16485</name>
</gene>